<evidence type="ECO:0000313" key="2">
    <source>
        <dbReference type="EMBL" id="KAK2855879.1"/>
    </source>
</evidence>
<protein>
    <submittedName>
        <fullName evidence="2">Uncharacterized protein</fullName>
    </submittedName>
</protein>
<evidence type="ECO:0000313" key="3">
    <source>
        <dbReference type="Proteomes" id="UP001187415"/>
    </source>
</evidence>
<dbReference type="EMBL" id="JAUPFM010000003">
    <property type="protein sequence ID" value="KAK2855879.1"/>
    <property type="molecule type" value="Genomic_DNA"/>
</dbReference>
<keyword evidence="3" id="KW-1185">Reference proteome</keyword>
<evidence type="ECO:0000256" key="1">
    <source>
        <dbReference type="SAM" id="MobiDB-lite"/>
    </source>
</evidence>
<sequence length="103" mass="11708">MRHLVYGGVPVCIISCSHIPIHIRNGQRLLKDGIIRSADRRVCEQLWTCQTGPEEKRLEQTPNGFWHSDMSQVLPLWIGTKDGPMRTLPPKPNRAPADQPVFL</sequence>
<dbReference type="Proteomes" id="UP001187415">
    <property type="component" value="Unassembled WGS sequence"/>
</dbReference>
<name>A0AA88SYN1_CHASR</name>
<comment type="caution">
    <text evidence="2">The sequence shown here is derived from an EMBL/GenBank/DDBJ whole genome shotgun (WGS) entry which is preliminary data.</text>
</comment>
<reference evidence="2" key="1">
    <citation type="submission" date="2023-07" db="EMBL/GenBank/DDBJ databases">
        <title>Chromosome-level Genome Assembly of Striped Snakehead (Channa striata).</title>
        <authorList>
            <person name="Liu H."/>
        </authorList>
    </citation>
    <scope>NUCLEOTIDE SEQUENCE</scope>
    <source>
        <strain evidence="2">Gz</strain>
        <tissue evidence="2">Muscle</tissue>
    </source>
</reference>
<feature type="region of interest" description="Disordered" evidence="1">
    <location>
        <begin position="83"/>
        <end position="103"/>
    </location>
</feature>
<accession>A0AA88SYN1</accession>
<organism evidence="2 3">
    <name type="scientific">Channa striata</name>
    <name type="common">Snakehead murrel</name>
    <name type="synonym">Ophicephalus striatus</name>
    <dbReference type="NCBI Taxonomy" id="64152"/>
    <lineage>
        <taxon>Eukaryota</taxon>
        <taxon>Metazoa</taxon>
        <taxon>Chordata</taxon>
        <taxon>Craniata</taxon>
        <taxon>Vertebrata</taxon>
        <taxon>Euteleostomi</taxon>
        <taxon>Actinopterygii</taxon>
        <taxon>Neopterygii</taxon>
        <taxon>Teleostei</taxon>
        <taxon>Neoteleostei</taxon>
        <taxon>Acanthomorphata</taxon>
        <taxon>Anabantaria</taxon>
        <taxon>Anabantiformes</taxon>
        <taxon>Channoidei</taxon>
        <taxon>Channidae</taxon>
        <taxon>Channa</taxon>
    </lineage>
</organism>
<proteinExistence type="predicted"/>
<dbReference type="AlphaFoldDB" id="A0AA88SYN1"/>
<gene>
    <name evidence="2" type="ORF">Q5P01_004614</name>
</gene>